<organism evidence="7 8">
    <name type="scientific">Carassius auratus</name>
    <name type="common">Goldfish</name>
    <dbReference type="NCBI Taxonomy" id="7957"/>
    <lineage>
        <taxon>Eukaryota</taxon>
        <taxon>Metazoa</taxon>
        <taxon>Chordata</taxon>
        <taxon>Craniata</taxon>
        <taxon>Vertebrata</taxon>
        <taxon>Euteleostomi</taxon>
        <taxon>Actinopterygii</taxon>
        <taxon>Neopterygii</taxon>
        <taxon>Teleostei</taxon>
        <taxon>Ostariophysi</taxon>
        <taxon>Cypriniformes</taxon>
        <taxon>Cyprinidae</taxon>
        <taxon>Cyprininae</taxon>
        <taxon>Carassius</taxon>
    </lineage>
</organism>
<evidence type="ECO:0000313" key="7">
    <source>
        <dbReference type="Proteomes" id="UP000515129"/>
    </source>
</evidence>
<keyword evidence="4" id="KW-0862">Zinc</keyword>
<evidence type="ECO:0000256" key="1">
    <source>
        <dbReference type="ARBA" id="ARBA00004123"/>
    </source>
</evidence>
<keyword evidence="7" id="KW-1185">Reference proteome</keyword>
<dbReference type="GeneID" id="113078434"/>
<dbReference type="InterPro" id="IPR052035">
    <property type="entry name" value="ZnF_BED_domain_contain"/>
</dbReference>
<dbReference type="RefSeq" id="XP_026106544.1">
    <property type="nucleotide sequence ID" value="XM_026250759.1"/>
</dbReference>
<dbReference type="GO" id="GO:0005634">
    <property type="term" value="C:nucleus"/>
    <property type="evidence" value="ECO:0007669"/>
    <property type="project" value="UniProtKB-SubCell"/>
</dbReference>
<keyword evidence="3" id="KW-0863">Zinc-finger</keyword>
<evidence type="ECO:0000256" key="5">
    <source>
        <dbReference type="ARBA" id="ARBA00023242"/>
    </source>
</evidence>
<evidence type="ECO:0000313" key="8">
    <source>
        <dbReference type="RefSeq" id="XP_026106544.1"/>
    </source>
</evidence>
<evidence type="ECO:0000256" key="2">
    <source>
        <dbReference type="ARBA" id="ARBA00022723"/>
    </source>
</evidence>
<dbReference type="GO" id="GO:0046983">
    <property type="term" value="F:protein dimerization activity"/>
    <property type="evidence" value="ECO:0007669"/>
    <property type="project" value="InterPro"/>
</dbReference>
<protein>
    <submittedName>
        <fullName evidence="8">Uncharacterized protein LOC113078434</fullName>
    </submittedName>
</protein>
<sequence>MMFDVSSDTPLEIAAFAETLAENFETRYQRFYDDTHVILAALLDPRFKNEWIARDEKVQGKQIEIRELLVYQTELLCSVNKKVTSLSLVADPVTVPDRVPEPSSAKKVKTMFQSYATVACSSSTTLDVRGEVEQYLGMPRLNTEVDDVLRFWKENSNVLPQLSQIARRIFSIPSGSASVERVFSIAVLMSSNNRMCLAPATLQKLVFLKVNAALEI</sequence>
<dbReference type="OrthoDB" id="8845630at2759"/>
<gene>
    <name evidence="8" type="primary">LOC113078434</name>
</gene>
<accession>A0A6P6NE03</accession>
<dbReference type="Proteomes" id="UP000515129">
    <property type="component" value="Unplaced"/>
</dbReference>
<keyword evidence="5" id="KW-0539">Nucleus</keyword>
<dbReference type="SUPFAM" id="SSF53098">
    <property type="entry name" value="Ribonuclease H-like"/>
    <property type="match status" value="1"/>
</dbReference>
<evidence type="ECO:0000256" key="4">
    <source>
        <dbReference type="ARBA" id="ARBA00022833"/>
    </source>
</evidence>
<dbReference type="Pfam" id="PF05699">
    <property type="entry name" value="Dimer_Tnp_hAT"/>
    <property type="match status" value="1"/>
</dbReference>
<comment type="subcellular location">
    <subcellularLocation>
        <location evidence="1">Nucleus</location>
    </subcellularLocation>
</comment>
<dbReference type="GO" id="GO:0008270">
    <property type="term" value="F:zinc ion binding"/>
    <property type="evidence" value="ECO:0007669"/>
    <property type="project" value="UniProtKB-KW"/>
</dbReference>
<evidence type="ECO:0000259" key="6">
    <source>
        <dbReference type="Pfam" id="PF05699"/>
    </source>
</evidence>
<keyword evidence="2" id="KW-0479">Metal-binding</keyword>
<dbReference type="AlphaFoldDB" id="A0A6P6NE03"/>
<name>A0A6P6NE03_CARAU</name>
<dbReference type="PANTHER" id="PTHR46481:SF10">
    <property type="entry name" value="ZINC FINGER BED DOMAIN-CONTAINING PROTEIN 39"/>
    <property type="match status" value="1"/>
</dbReference>
<dbReference type="KEGG" id="caua:113078434"/>
<feature type="domain" description="HAT C-terminal dimerisation" evidence="6">
    <location>
        <begin position="131"/>
        <end position="209"/>
    </location>
</feature>
<dbReference type="InterPro" id="IPR008906">
    <property type="entry name" value="HATC_C_dom"/>
</dbReference>
<dbReference type="InterPro" id="IPR012337">
    <property type="entry name" value="RNaseH-like_sf"/>
</dbReference>
<reference evidence="8" key="1">
    <citation type="submission" date="2025-08" db="UniProtKB">
        <authorList>
            <consortium name="RefSeq"/>
        </authorList>
    </citation>
    <scope>IDENTIFICATION</scope>
    <source>
        <strain evidence="8">Wakin</strain>
        <tissue evidence="8">Muscle</tissue>
    </source>
</reference>
<dbReference type="PANTHER" id="PTHR46481">
    <property type="entry name" value="ZINC FINGER BED DOMAIN-CONTAINING PROTEIN 4"/>
    <property type="match status" value="1"/>
</dbReference>
<proteinExistence type="predicted"/>
<evidence type="ECO:0000256" key="3">
    <source>
        <dbReference type="ARBA" id="ARBA00022771"/>
    </source>
</evidence>